<dbReference type="RefSeq" id="WP_199113264.1">
    <property type="nucleotide sequence ID" value="NZ_JAELVQ010000002.1"/>
</dbReference>
<dbReference type="SMART" id="SM00867">
    <property type="entry name" value="YceI"/>
    <property type="match status" value="1"/>
</dbReference>
<dbReference type="AlphaFoldDB" id="A0A8J7J076"/>
<dbReference type="Pfam" id="PF04264">
    <property type="entry name" value="YceI"/>
    <property type="match status" value="1"/>
</dbReference>
<gene>
    <name evidence="2" type="ORF">JF259_03190</name>
</gene>
<dbReference type="Gene3D" id="2.40.128.110">
    <property type="entry name" value="Lipid/polyisoprenoid-binding, YceI-like"/>
    <property type="match status" value="1"/>
</dbReference>
<accession>A0A8J7J076</accession>
<feature type="domain" description="Lipid/polyisoprenoid-binding YceI-like" evidence="1">
    <location>
        <begin position="20"/>
        <end position="178"/>
    </location>
</feature>
<dbReference type="EMBL" id="JAELVQ010000002">
    <property type="protein sequence ID" value="MBJ6367087.1"/>
    <property type="molecule type" value="Genomic_DNA"/>
</dbReference>
<sequence length="180" mass="20286">MKKLLYIFAFISLNSFSQSKYLTKSGTISFEASVPSFEEVAAKTNTATAILNTDNGEFAALILVKGFRFKNALMEEHFNENYAESDKYPKATFKGILKSFSKDQLQTSTTFKIDGKLTFHGKSKQLQDIPLTVETNNNTITITGNFIAYPADFDIKIPKIVRNKIAETVEVSFNFELHKK</sequence>
<dbReference type="Proteomes" id="UP000610931">
    <property type="component" value="Unassembled WGS sequence"/>
</dbReference>
<dbReference type="InterPro" id="IPR036761">
    <property type="entry name" value="TTHA0802/YceI-like_sf"/>
</dbReference>
<dbReference type="InterPro" id="IPR007372">
    <property type="entry name" value="Lipid/polyisoprenoid-bd_YceI"/>
</dbReference>
<comment type="caution">
    <text evidence="2">The sequence shown here is derived from an EMBL/GenBank/DDBJ whole genome shotgun (WGS) entry which is preliminary data.</text>
</comment>
<protein>
    <submittedName>
        <fullName evidence="2">YceI family protein</fullName>
    </submittedName>
</protein>
<keyword evidence="3" id="KW-1185">Reference proteome</keyword>
<name>A0A8J7J076_9FLAO</name>
<organism evidence="2 3">
    <name type="scientific">Snuella sedimenti</name>
    <dbReference type="NCBI Taxonomy" id="2798802"/>
    <lineage>
        <taxon>Bacteria</taxon>
        <taxon>Pseudomonadati</taxon>
        <taxon>Bacteroidota</taxon>
        <taxon>Flavobacteriia</taxon>
        <taxon>Flavobacteriales</taxon>
        <taxon>Flavobacteriaceae</taxon>
        <taxon>Snuella</taxon>
    </lineage>
</organism>
<evidence type="ECO:0000259" key="1">
    <source>
        <dbReference type="SMART" id="SM00867"/>
    </source>
</evidence>
<proteinExistence type="predicted"/>
<evidence type="ECO:0000313" key="3">
    <source>
        <dbReference type="Proteomes" id="UP000610931"/>
    </source>
</evidence>
<dbReference type="SUPFAM" id="SSF101874">
    <property type="entry name" value="YceI-like"/>
    <property type="match status" value="1"/>
</dbReference>
<evidence type="ECO:0000313" key="2">
    <source>
        <dbReference type="EMBL" id="MBJ6367087.1"/>
    </source>
</evidence>
<reference evidence="2" key="1">
    <citation type="submission" date="2020-12" db="EMBL/GenBank/DDBJ databases">
        <title>Snuella sp. nov., isolated from sediment in Incheon.</title>
        <authorList>
            <person name="Kim W."/>
        </authorList>
    </citation>
    <scope>NUCLEOTIDE SEQUENCE</scope>
    <source>
        <strain evidence="2">CAU 1569</strain>
    </source>
</reference>